<organism evidence="2 3">
    <name type="scientific">Halteria grandinella</name>
    <dbReference type="NCBI Taxonomy" id="5974"/>
    <lineage>
        <taxon>Eukaryota</taxon>
        <taxon>Sar</taxon>
        <taxon>Alveolata</taxon>
        <taxon>Ciliophora</taxon>
        <taxon>Intramacronucleata</taxon>
        <taxon>Spirotrichea</taxon>
        <taxon>Stichotrichia</taxon>
        <taxon>Sporadotrichida</taxon>
        <taxon>Halteriidae</taxon>
        <taxon>Halteria</taxon>
    </lineage>
</organism>
<dbReference type="PANTHER" id="PTHR21580">
    <property type="entry name" value="SHIPPO-1-RELATED"/>
    <property type="match status" value="1"/>
</dbReference>
<proteinExistence type="predicted"/>
<dbReference type="OrthoDB" id="406368at2759"/>
<evidence type="ECO:0000256" key="1">
    <source>
        <dbReference type="SAM" id="MobiDB-lite"/>
    </source>
</evidence>
<dbReference type="InterPro" id="IPR051291">
    <property type="entry name" value="CIMAP"/>
</dbReference>
<reference evidence="2" key="1">
    <citation type="submission" date="2019-06" db="EMBL/GenBank/DDBJ databases">
        <authorList>
            <person name="Zheng W."/>
        </authorList>
    </citation>
    <scope>NUCLEOTIDE SEQUENCE</scope>
    <source>
        <strain evidence="2">QDHG01</strain>
    </source>
</reference>
<sequence length="626" mass="71409">MSIDLFQAQRDTEIFWKDDADTQRIGPGSYNLNKVPFLSRKQYVGQAPFSSNVDRFCEIKDQMKRSQSAASINMTKLKIHGLNPICPKIYTADCEHKANPRSKVQKTHRSSSFISKVPRLAPAMALSAFAPELIPSSIHNPGPGSYEPMQQITTDQERQQLLKKIVENQRARKEIRNQKLKEQIEAVQPQGKRVKIGSIPGKKVYKHGFTGEKGNQPGPEVYNPNDEFIRSKSQTALFSRSRTQRETFRTRIDEAPGPQSYNVTELKTKTFNRYKESASFMAKVPSYIELLIDKEKMLLPGPGAYFDDTKSTQSNESKTNKKRTMKQVKGNQLTTVTCQEDEHPGPGAYQQDDRKLILQQKLGQDPKKFNFPQALSKQKRPKSNKKEHNQTLSLPGPGSYIDISNPLNSSLSKTLVKLQQAQELSETMGTTPLVSFGSHTERFKHMKVIEDAKEFKELNFGLGSTQTIINHSQLDKLKLKYQMRQQTRKQFLEKHKEYLRKVQKPEFILLQEQEKCQNSVTDTLPKPIIPSSFFKSSLDRFGNPFNNVKGTELENLPGPGSYELHGGKKRNSYSYRPTNFPSTQRKVFDMKQDQTNQINAPQEEKSVPTMVKKTFNVRLAANLSQK</sequence>
<keyword evidence="3" id="KW-1185">Reference proteome</keyword>
<dbReference type="Proteomes" id="UP000785679">
    <property type="component" value="Unassembled WGS sequence"/>
</dbReference>
<feature type="region of interest" description="Disordered" evidence="1">
    <location>
        <begin position="304"/>
        <end position="332"/>
    </location>
</feature>
<dbReference type="Pfam" id="PF07004">
    <property type="entry name" value="SHIPPO-rpt"/>
    <property type="match status" value="3"/>
</dbReference>
<evidence type="ECO:0000313" key="3">
    <source>
        <dbReference type="Proteomes" id="UP000785679"/>
    </source>
</evidence>
<comment type="caution">
    <text evidence="2">The sequence shown here is derived from an EMBL/GenBank/DDBJ whole genome shotgun (WGS) entry which is preliminary data.</text>
</comment>
<feature type="region of interest" description="Disordered" evidence="1">
    <location>
        <begin position="367"/>
        <end position="399"/>
    </location>
</feature>
<gene>
    <name evidence="2" type="ORF">FGO68_gene10950</name>
</gene>
<evidence type="ECO:0000313" key="2">
    <source>
        <dbReference type="EMBL" id="TNV87525.1"/>
    </source>
</evidence>
<dbReference type="AlphaFoldDB" id="A0A8J8P7K6"/>
<dbReference type="PANTHER" id="PTHR21580:SF60">
    <property type="entry name" value="SPERM-TAIL PG-RICH REPEAT-CONTAINING PROTEIN 2"/>
    <property type="match status" value="1"/>
</dbReference>
<protein>
    <submittedName>
        <fullName evidence="2">Uncharacterized protein</fullName>
    </submittedName>
</protein>
<accession>A0A8J8P7K6</accession>
<dbReference type="EMBL" id="RRYP01000384">
    <property type="protein sequence ID" value="TNV87525.1"/>
    <property type="molecule type" value="Genomic_DNA"/>
</dbReference>
<dbReference type="InterPro" id="IPR010736">
    <property type="entry name" value="SHIPPO-rpt"/>
</dbReference>
<name>A0A8J8P7K6_HALGN</name>